<dbReference type="AlphaFoldDB" id="A0A7S0QUT1"/>
<reference evidence="7" key="1">
    <citation type="submission" date="2021-01" db="EMBL/GenBank/DDBJ databases">
        <authorList>
            <person name="Corre E."/>
            <person name="Pelletier E."/>
            <person name="Niang G."/>
            <person name="Scheremetjew M."/>
            <person name="Finn R."/>
            <person name="Kale V."/>
            <person name="Holt S."/>
            <person name="Cochrane G."/>
            <person name="Meng A."/>
            <person name="Brown T."/>
            <person name="Cohen L."/>
        </authorList>
    </citation>
    <scope>NUCLEOTIDE SEQUENCE</scope>
    <source>
        <strain evidence="7">CCMP722</strain>
    </source>
</reference>
<dbReference type="Pfam" id="PF02544">
    <property type="entry name" value="Steroid_dh"/>
    <property type="match status" value="2"/>
</dbReference>
<protein>
    <recommendedName>
        <fullName evidence="6">3-oxo-5-alpha-steroid 4-dehydrogenase C-terminal domain-containing protein</fullName>
    </recommendedName>
</protein>
<feature type="transmembrane region" description="Helical" evidence="5">
    <location>
        <begin position="258"/>
        <end position="280"/>
    </location>
</feature>
<evidence type="ECO:0000256" key="5">
    <source>
        <dbReference type="SAM" id="Phobius"/>
    </source>
</evidence>
<sequence length="340" mass="36950">MMALGLAADVLQGGTGNLAVVLLSSYWAAVAASSYAALFNLLPRKWISLVATCAARGKLPASGEARANQKTRLEKRFKNMTVPHSWFTHFYIFGSLWAYFWLCNIQCEPNQGSDAQCVGSGGATAVLALFLAHTLRRLAECLWVQTFRPAATMHVAAYIFGLSYYAAMPPSLVLGSGAALLGVPSADASVAATCLHVIGGLIFTYGSAHQHFCHQRLAELRSRTHHTQGRRGGGECGYHIPHGGWFEHISCAHYTAEVVLYIGLAIMCSATPLSTSVFSVEPLSSASTNHHTYTAMLIPWMAVLAVVGNLGFSARETHRWYRRTFPEYPRNRSALLPGML</sequence>
<proteinExistence type="predicted"/>
<dbReference type="UniPathway" id="UPA00378"/>
<feature type="domain" description="3-oxo-5-alpha-steroid 4-dehydrogenase C-terminal" evidence="6">
    <location>
        <begin position="304"/>
        <end position="339"/>
    </location>
</feature>
<dbReference type="EMBL" id="HBFA01006564">
    <property type="protein sequence ID" value="CAD8654325.1"/>
    <property type="molecule type" value="Transcribed_RNA"/>
</dbReference>
<comment type="subcellular location">
    <subcellularLocation>
        <location evidence="1">Endomembrane system</location>
        <topology evidence="1">Multi-pass membrane protein</topology>
    </subcellularLocation>
</comment>
<keyword evidence="4 5" id="KW-0472">Membrane</keyword>
<keyword evidence="3 5" id="KW-1133">Transmembrane helix</keyword>
<dbReference type="GO" id="GO:0016095">
    <property type="term" value="P:polyprenol catabolic process"/>
    <property type="evidence" value="ECO:0007669"/>
    <property type="project" value="TreeGrafter"/>
</dbReference>
<feature type="transmembrane region" description="Helical" evidence="5">
    <location>
        <begin position="188"/>
        <end position="208"/>
    </location>
</feature>
<feature type="transmembrane region" description="Helical" evidence="5">
    <location>
        <begin position="151"/>
        <end position="168"/>
    </location>
</feature>
<evidence type="ECO:0000256" key="1">
    <source>
        <dbReference type="ARBA" id="ARBA00004127"/>
    </source>
</evidence>
<dbReference type="InterPro" id="IPR001104">
    <property type="entry name" value="3-oxo-5_a-steroid_4-DH_C"/>
</dbReference>
<evidence type="ECO:0000259" key="6">
    <source>
        <dbReference type="Pfam" id="PF02544"/>
    </source>
</evidence>
<dbReference type="GO" id="GO:0003865">
    <property type="term" value="F:3-oxo-5-alpha-steroid 4-dehydrogenase activity"/>
    <property type="evidence" value="ECO:0007669"/>
    <property type="project" value="TreeGrafter"/>
</dbReference>
<dbReference type="InterPro" id="IPR039698">
    <property type="entry name" value="Dfg10/SRD5A3"/>
</dbReference>
<dbReference type="PANTHER" id="PTHR14624:SF0">
    <property type="entry name" value="POLYPRENOL REDUCTASE"/>
    <property type="match status" value="1"/>
</dbReference>
<feature type="transmembrane region" description="Helical" evidence="5">
    <location>
        <begin position="292"/>
        <end position="312"/>
    </location>
</feature>
<feature type="transmembrane region" description="Helical" evidence="5">
    <location>
        <begin position="20"/>
        <end position="42"/>
    </location>
</feature>
<evidence type="ECO:0000256" key="2">
    <source>
        <dbReference type="ARBA" id="ARBA00022692"/>
    </source>
</evidence>
<evidence type="ECO:0000313" key="7">
    <source>
        <dbReference type="EMBL" id="CAD8654325.1"/>
    </source>
</evidence>
<feature type="domain" description="3-oxo-5-alpha-steroid 4-dehydrogenase C-terminal" evidence="6">
    <location>
        <begin position="194"/>
        <end position="293"/>
    </location>
</feature>
<dbReference type="GO" id="GO:0005783">
    <property type="term" value="C:endoplasmic reticulum"/>
    <property type="evidence" value="ECO:0007669"/>
    <property type="project" value="TreeGrafter"/>
</dbReference>
<gene>
    <name evidence="7" type="ORF">POBO1169_LOCUS3401</name>
</gene>
<dbReference type="PANTHER" id="PTHR14624">
    <property type="entry name" value="DFG10 PROTEIN"/>
    <property type="match status" value="1"/>
</dbReference>
<dbReference type="GO" id="GO:0006488">
    <property type="term" value="P:dolichol-linked oligosaccharide biosynthetic process"/>
    <property type="evidence" value="ECO:0007669"/>
    <property type="project" value="InterPro"/>
</dbReference>
<name>A0A7S0QUT1_9CHLO</name>
<accession>A0A7S0QUT1</accession>
<evidence type="ECO:0000256" key="4">
    <source>
        <dbReference type="ARBA" id="ARBA00023136"/>
    </source>
</evidence>
<organism evidence="7">
    <name type="scientific">Pyramimonas obovata</name>
    <dbReference type="NCBI Taxonomy" id="1411642"/>
    <lineage>
        <taxon>Eukaryota</taxon>
        <taxon>Viridiplantae</taxon>
        <taxon>Chlorophyta</taxon>
        <taxon>Pyramimonadophyceae</taxon>
        <taxon>Pyramimonadales</taxon>
        <taxon>Pyramimonadaceae</taxon>
        <taxon>Pyramimonas</taxon>
        <taxon>Pyramimonas incertae sedis</taxon>
    </lineage>
</organism>
<dbReference type="PROSITE" id="PS50244">
    <property type="entry name" value="S5A_REDUCTASE"/>
    <property type="match status" value="1"/>
</dbReference>
<evidence type="ECO:0000256" key="3">
    <source>
        <dbReference type="ARBA" id="ARBA00022989"/>
    </source>
</evidence>
<keyword evidence="2 5" id="KW-0812">Transmembrane</keyword>
<feature type="transmembrane region" description="Helical" evidence="5">
    <location>
        <begin position="122"/>
        <end position="139"/>
    </location>
</feature>
<feature type="transmembrane region" description="Helical" evidence="5">
    <location>
        <begin position="82"/>
        <end position="102"/>
    </location>
</feature>